<keyword evidence="4 10" id="KW-0812">Transmembrane</keyword>
<reference evidence="11 12" key="1">
    <citation type="journal article" date="2012" name="Eukaryot. Cell">
        <title>Draft genome sequence of CBS 2479, the standard type strain of Trichosporon asahii.</title>
        <authorList>
            <person name="Yang R.Y."/>
            <person name="Li H.T."/>
            <person name="Zhu H."/>
            <person name="Zhou G.P."/>
            <person name="Wang M."/>
            <person name="Wang L."/>
        </authorList>
    </citation>
    <scope>NUCLEOTIDE SEQUENCE [LARGE SCALE GENOMIC DNA]</scope>
    <source>
        <strain evidence="12">ATCC 90039 / CBS 2479 / JCM 2466 / KCTC 7840 / NCYC 2677 / UAMH 7654</strain>
    </source>
</reference>
<keyword evidence="5 10" id="KW-1133">Transmembrane helix</keyword>
<dbReference type="AlphaFoldDB" id="J8TST1"/>
<feature type="transmembrane region" description="Helical" evidence="10">
    <location>
        <begin position="74"/>
        <end position="95"/>
    </location>
</feature>
<comment type="subcellular location">
    <subcellularLocation>
        <location evidence="2">Cell membrane</location>
        <topology evidence="2">Multi-pass membrane protein</topology>
    </subcellularLocation>
</comment>
<gene>
    <name evidence="11" type="ORF">A1Q1_05247</name>
</gene>
<evidence type="ECO:0000256" key="5">
    <source>
        <dbReference type="ARBA" id="ARBA00022989"/>
    </source>
</evidence>
<evidence type="ECO:0000256" key="4">
    <source>
        <dbReference type="ARBA" id="ARBA00022692"/>
    </source>
</evidence>
<feature type="transmembrane region" description="Helical" evidence="10">
    <location>
        <begin position="183"/>
        <end position="206"/>
    </location>
</feature>
<comment type="similarity">
    <text evidence="7">Belongs to the fluoride channel Fluc/FEX (TC 1.A.43) family.</text>
</comment>
<comment type="function">
    <text evidence="1">Fluoride channel required for the rapid expulsion of cytoplasmic fluoride.</text>
</comment>
<dbReference type="PANTHER" id="PTHR28259">
    <property type="entry name" value="FLUORIDE EXPORT PROTEIN 1-RELATED"/>
    <property type="match status" value="1"/>
</dbReference>
<dbReference type="GO" id="GO:1903425">
    <property type="term" value="F:fluoride transmembrane transporter activity"/>
    <property type="evidence" value="ECO:0007669"/>
    <property type="project" value="TreeGrafter"/>
</dbReference>
<feature type="transmembrane region" description="Helical" evidence="10">
    <location>
        <begin position="116"/>
        <end position="139"/>
    </location>
</feature>
<proteinExistence type="inferred from homology"/>
<organism evidence="11 12">
    <name type="scientific">Trichosporon asahii var. asahii (strain ATCC 90039 / CBS 2479 / JCM 2466 / KCTC 7840 / NBRC 103889/ NCYC 2677 / UAMH 7654)</name>
    <name type="common">Yeast</name>
    <dbReference type="NCBI Taxonomy" id="1186058"/>
    <lineage>
        <taxon>Eukaryota</taxon>
        <taxon>Fungi</taxon>
        <taxon>Dikarya</taxon>
        <taxon>Basidiomycota</taxon>
        <taxon>Agaricomycotina</taxon>
        <taxon>Tremellomycetes</taxon>
        <taxon>Trichosporonales</taxon>
        <taxon>Trichosporonaceae</taxon>
        <taxon>Trichosporon</taxon>
    </lineage>
</organism>
<keyword evidence="3" id="KW-1003">Cell membrane</keyword>
<feature type="compositionally biased region" description="Basic and acidic residues" evidence="9">
    <location>
        <begin position="41"/>
        <end position="51"/>
    </location>
</feature>
<dbReference type="RefSeq" id="XP_014184197.1">
    <property type="nucleotide sequence ID" value="XM_014328722.1"/>
</dbReference>
<evidence type="ECO:0000313" key="12">
    <source>
        <dbReference type="Proteomes" id="UP000002748"/>
    </source>
</evidence>
<evidence type="ECO:0000256" key="7">
    <source>
        <dbReference type="ARBA" id="ARBA00035120"/>
    </source>
</evidence>
<dbReference type="Pfam" id="PF02537">
    <property type="entry name" value="CRCB"/>
    <property type="match status" value="1"/>
</dbReference>
<evidence type="ECO:0000256" key="10">
    <source>
        <dbReference type="SAM" id="Phobius"/>
    </source>
</evidence>
<comment type="catalytic activity">
    <reaction evidence="8">
        <text>fluoride(in) = fluoride(out)</text>
        <dbReference type="Rhea" id="RHEA:76159"/>
        <dbReference type="ChEBI" id="CHEBI:17051"/>
    </reaction>
    <physiologicalReaction direction="left-to-right" evidence="8">
        <dbReference type="Rhea" id="RHEA:76160"/>
    </physiologicalReaction>
</comment>
<evidence type="ECO:0000313" key="11">
    <source>
        <dbReference type="EMBL" id="EJT53284.1"/>
    </source>
</evidence>
<evidence type="ECO:0000256" key="3">
    <source>
        <dbReference type="ARBA" id="ARBA00022475"/>
    </source>
</evidence>
<dbReference type="VEuPathDB" id="FungiDB:A1Q1_05247"/>
<feature type="region of interest" description="Disordered" evidence="9">
    <location>
        <begin position="20"/>
        <end position="62"/>
    </location>
</feature>
<dbReference type="HOGENOM" id="CLU_1267694_0_0_1"/>
<dbReference type="InterPro" id="IPR003691">
    <property type="entry name" value="FluC"/>
</dbReference>
<comment type="caution">
    <text evidence="11">The sequence shown here is derived from an EMBL/GenBank/DDBJ whole genome shotgun (WGS) entry which is preliminary data.</text>
</comment>
<evidence type="ECO:0008006" key="13">
    <source>
        <dbReference type="Google" id="ProtNLM"/>
    </source>
</evidence>
<sequence length="218" mass="23492">MSVPKIARCVNKTLHHTPPRLASDTFMPIDDRAGRSSESSDPERLNTHDEAPYLAPDAPPPAEKPTFLRQTAHYAGLVLAAMIGTLIRLGVDALMEWAMLRYALSKLNARPGFENRFPIGTFIANIAATLIIGGVFAAQRRPGVGVVRCDALYALQQGFCGCLSTVSTFAVEARSIKGKRWKLLYVLGSVILGHVLILGVVGGVGWTQGYVPVCFGSD</sequence>
<dbReference type="Proteomes" id="UP000002748">
    <property type="component" value="Unassembled WGS sequence"/>
</dbReference>
<accession>J8TST1</accession>
<evidence type="ECO:0000256" key="2">
    <source>
        <dbReference type="ARBA" id="ARBA00004651"/>
    </source>
</evidence>
<evidence type="ECO:0000256" key="9">
    <source>
        <dbReference type="SAM" id="MobiDB-lite"/>
    </source>
</evidence>
<evidence type="ECO:0000256" key="6">
    <source>
        <dbReference type="ARBA" id="ARBA00023136"/>
    </source>
</evidence>
<dbReference type="EMBL" id="ALBS01000002">
    <property type="protein sequence ID" value="EJT53284.1"/>
    <property type="molecule type" value="Genomic_DNA"/>
</dbReference>
<evidence type="ECO:0000256" key="1">
    <source>
        <dbReference type="ARBA" id="ARBA00002598"/>
    </source>
</evidence>
<evidence type="ECO:0000256" key="8">
    <source>
        <dbReference type="ARBA" id="ARBA00035585"/>
    </source>
</evidence>
<protein>
    <recommendedName>
        <fullName evidence="13">Fluoride ion transporter CrcB</fullName>
    </recommendedName>
</protein>
<dbReference type="GeneID" id="25988759"/>
<dbReference type="PANTHER" id="PTHR28259:SF1">
    <property type="entry name" value="FLUORIDE EXPORT PROTEIN 1-RELATED"/>
    <property type="match status" value="1"/>
</dbReference>
<dbReference type="KEGG" id="tasa:A1Q1_05247"/>
<dbReference type="OrthoDB" id="409792at2759"/>
<name>J8TST1_TRIAS</name>
<keyword evidence="6 10" id="KW-0472">Membrane</keyword>
<dbReference type="GO" id="GO:0005886">
    <property type="term" value="C:plasma membrane"/>
    <property type="evidence" value="ECO:0007669"/>
    <property type="project" value="UniProtKB-SubCell"/>
</dbReference>